<dbReference type="AlphaFoldDB" id="A0AAP0Q7D5"/>
<proteinExistence type="predicted"/>
<gene>
    <name evidence="2" type="ORF">Syun_001064</name>
</gene>
<name>A0AAP0Q7D5_9MAGN</name>
<feature type="compositionally biased region" description="Polar residues" evidence="1">
    <location>
        <begin position="17"/>
        <end position="26"/>
    </location>
</feature>
<feature type="region of interest" description="Disordered" evidence="1">
    <location>
        <begin position="1"/>
        <end position="67"/>
    </location>
</feature>
<evidence type="ECO:0000313" key="2">
    <source>
        <dbReference type="EMBL" id="KAK9168924.1"/>
    </source>
</evidence>
<keyword evidence="3" id="KW-1185">Reference proteome</keyword>
<evidence type="ECO:0000256" key="1">
    <source>
        <dbReference type="SAM" id="MobiDB-lite"/>
    </source>
</evidence>
<protein>
    <submittedName>
        <fullName evidence="2">Uncharacterized protein</fullName>
    </submittedName>
</protein>
<feature type="compositionally biased region" description="Low complexity" evidence="1">
    <location>
        <begin position="27"/>
        <end position="38"/>
    </location>
</feature>
<comment type="caution">
    <text evidence="2">The sequence shown here is derived from an EMBL/GenBank/DDBJ whole genome shotgun (WGS) entry which is preliminary data.</text>
</comment>
<sequence>MPHQSGPRPPRSGLSSTLTSPISNSLTSQTVTATVATPSPTPSTASPPTPQLDALASPALGFAFRNP</sequence>
<reference evidence="2 3" key="1">
    <citation type="submission" date="2024-01" db="EMBL/GenBank/DDBJ databases">
        <title>Genome assemblies of Stephania.</title>
        <authorList>
            <person name="Yang L."/>
        </authorList>
    </citation>
    <scope>NUCLEOTIDE SEQUENCE [LARGE SCALE GENOMIC DNA]</scope>
    <source>
        <strain evidence="2">YNDBR</strain>
        <tissue evidence="2">Leaf</tissue>
    </source>
</reference>
<feature type="compositionally biased region" description="Pro residues" evidence="1">
    <location>
        <begin position="39"/>
        <end position="50"/>
    </location>
</feature>
<dbReference type="Proteomes" id="UP001420932">
    <property type="component" value="Unassembled WGS sequence"/>
</dbReference>
<dbReference type="EMBL" id="JBBNAF010000001">
    <property type="protein sequence ID" value="KAK9168924.1"/>
    <property type="molecule type" value="Genomic_DNA"/>
</dbReference>
<organism evidence="2 3">
    <name type="scientific">Stephania yunnanensis</name>
    <dbReference type="NCBI Taxonomy" id="152371"/>
    <lineage>
        <taxon>Eukaryota</taxon>
        <taxon>Viridiplantae</taxon>
        <taxon>Streptophyta</taxon>
        <taxon>Embryophyta</taxon>
        <taxon>Tracheophyta</taxon>
        <taxon>Spermatophyta</taxon>
        <taxon>Magnoliopsida</taxon>
        <taxon>Ranunculales</taxon>
        <taxon>Menispermaceae</taxon>
        <taxon>Menispermoideae</taxon>
        <taxon>Cissampelideae</taxon>
        <taxon>Stephania</taxon>
    </lineage>
</organism>
<accession>A0AAP0Q7D5</accession>
<evidence type="ECO:0000313" key="3">
    <source>
        <dbReference type="Proteomes" id="UP001420932"/>
    </source>
</evidence>